<dbReference type="Proteomes" id="UP000632774">
    <property type="component" value="Unassembled WGS sequence"/>
</dbReference>
<dbReference type="CDD" id="cd08551">
    <property type="entry name" value="Fe-ADH"/>
    <property type="match status" value="1"/>
</dbReference>
<evidence type="ECO:0000313" key="5">
    <source>
        <dbReference type="Proteomes" id="UP000632774"/>
    </source>
</evidence>
<dbReference type="RefSeq" id="WP_194107328.1">
    <property type="nucleotide sequence ID" value="NZ_JADFFM010000002.1"/>
</dbReference>
<proteinExistence type="predicted"/>
<evidence type="ECO:0000256" key="1">
    <source>
        <dbReference type="ARBA" id="ARBA00023002"/>
    </source>
</evidence>
<feature type="domain" description="Fe-containing alcohol dehydrogenase-like C-terminal" evidence="3">
    <location>
        <begin position="181"/>
        <end position="359"/>
    </location>
</feature>
<evidence type="ECO:0000259" key="3">
    <source>
        <dbReference type="Pfam" id="PF25137"/>
    </source>
</evidence>
<name>A0ABR9XKU8_9SPHI</name>
<accession>A0ABR9XKU8</accession>
<keyword evidence="5" id="KW-1185">Reference proteome</keyword>
<organism evidence="4 5">
    <name type="scientific">Mucilaginibacter boryungensis</name>
    <dbReference type="NCBI Taxonomy" id="768480"/>
    <lineage>
        <taxon>Bacteria</taxon>
        <taxon>Pseudomonadati</taxon>
        <taxon>Bacteroidota</taxon>
        <taxon>Sphingobacteriia</taxon>
        <taxon>Sphingobacteriales</taxon>
        <taxon>Sphingobacteriaceae</taxon>
        <taxon>Mucilaginibacter</taxon>
    </lineage>
</organism>
<protein>
    <submittedName>
        <fullName evidence="4">Iron-containing alcohol dehydrogenase</fullName>
    </submittedName>
</protein>
<dbReference type="Pfam" id="PF00465">
    <property type="entry name" value="Fe-ADH"/>
    <property type="match status" value="1"/>
</dbReference>
<dbReference type="EMBL" id="JADFFM010000002">
    <property type="protein sequence ID" value="MBE9667891.1"/>
    <property type="molecule type" value="Genomic_DNA"/>
</dbReference>
<keyword evidence="1" id="KW-0560">Oxidoreductase</keyword>
<dbReference type="SUPFAM" id="SSF56796">
    <property type="entry name" value="Dehydroquinate synthase-like"/>
    <property type="match status" value="1"/>
</dbReference>
<evidence type="ECO:0000259" key="2">
    <source>
        <dbReference type="Pfam" id="PF00465"/>
    </source>
</evidence>
<feature type="domain" description="Alcohol dehydrogenase iron-type/glycerol dehydrogenase GldA" evidence="2">
    <location>
        <begin position="15"/>
        <end position="168"/>
    </location>
</feature>
<evidence type="ECO:0000313" key="4">
    <source>
        <dbReference type="EMBL" id="MBE9667891.1"/>
    </source>
</evidence>
<sequence length="360" mass="39144">MSIYKLSPNVIISKLKDLVNYIDTDVKHILVLSSPTVHAHPCVLHFIENVSETYKTTVFNKIKPDAPIDDLQYLIDTVAKPDLIIAIGGGSVIDSAKALSIGWQGKTIIDFFYSRQELPTTNIPVYAVPTTAGTGAELSYGAIIYDKNAGVKGGIRGELLQPNKVLLDIDLYAFAPAKLIAEVGFDCLTHAIETYVSTASSPIVEYQSVASINVVFTNLKKAVSKNQIALQKMAIAATMMGANLALSTTCLPHRIQYALGPFTNTTHAQGLIVLYKGWLKEVSTTDKFAMLANDLGLTVDKLIAKIQLLKQDLQIDYNLMWLGANQADIAQIAAKVTGNLNTDPCYKSIDTILNILKNSI</sequence>
<gene>
    <name evidence="4" type="ORF">IRJ18_16070</name>
</gene>
<comment type="caution">
    <text evidence="4">The sequence shown here is derived from an EMBL/GenBank/DDBJ whole genome shotgun (WGS) entry which is preliminary data.</text>
</comment>
<dbReference type="Pfam" id="PF25137">
    <property type="entry name" value="ADH_Fe_C"/>
    <property type="match status" value="1"/>
</dbReference>
<dbReference type="InterPro" id="IPR001670">
    <property type="entry name" value="ADH_Fe/GldA"/>
</dbReference>
<dbReference type="Gene3D" id="3.40.50.1970">
    <property type="match status" value="1"/>
</dbReference>
<dbReference type="Gene3D" id="1.20.1090.10">
    <property type="entry name" value="Dehydroquinate synthase-like - alpha domain"/>
    <property type="match status" value="1"/>
</dbReference>
<dbReference type="InterPro" id="IPR056798">
    <property type="entry name" value="ADH_Fe_C"/>
</dbReference>
<dbReference type="InterPro" id="IPR039697">
    <property type="entry name" value="Alcohol_dehydrogenase_Fe"/>
</dbReference>
<dbReference type="PANTHER" id="PTHR11496">
    <property type="entry name" value="ALCOHOL DEHYDROGENASE"/>
    <property type="match status" value="1"/>
</dbReference>
<reference evidence="4 5" key="1">
    <citation type="submission" date="2020-10" db="EMBL/GenBank/DDBJ databases">
        <title>Mucilaginibacter mali sp. nov., isolated from rhizosphere soil of apple orchard.</title>
        <authorList>
            <person name="Lee J.-S."/>
            <person name="Kim H.S."/>
            <person name="Kim J.-S."/>
        </authorList>
    </citation>
    <scope>NUCLEOTIDE SEQUENCE [LARGE SCALE GENOMIC DNA]</scope>
    <source>
        <strain evidence="4 5">KCTC 23157</strain>
    </source>
</reference>
<dbReference type="PANTHER" id="PTHR11496:SF83">
    <property type="entry name" value="HYDROXYACID-OXOACID TRANSHYDROGENASE, MITOCHONDRIAL"/>
    <property type="match status" value="1"/>
</dbReference>